<sequence>MILLSDKFESLNSNFFKLLLNSDLPNALTISSSCLEYSSQSDDSPHIILISD</sequence>
<dbReference type="AlphaFoldDB" id="A0AAD1XKH3"/>
<protein>
    <submittedName>
        <fullName evidence="1">Uncharacterized protein</fullName>
    </submittedName>
</protein>
<dbReference type="PROSITE" id="PS51257">
    <property type="entry name" value="PROKAR_LIPOPROTEIN"/>
    <property type="match status" value="1"/>
</dbReference>
<organism evidence="1 2">
    <name type="scientific">Euplotes crassus</name>
    <dbReference type="NCBI Taxonomy" id="5936"/>
    <lineage>
        <taxon>Eukaryota</taxon>
        <taxon>Sar</taxon>
        <taxon>Alveolata</taxon>
        <taxon>Ciliophora</taxon>
        <taxon>Intramacronucleata</taxon>
        <taxon>Spirotrichea</taxon>
        <taxon>Hypotrichia</taxon>
        <taxon>Euplotida</taxon>
        <taxon>Euplotidae</taxon>
        <taxon>Moneuplotes</taxon>
    </lineage>
</organism>
<reference evidence="1" key="1">
    <citation type="submission" date="2023-07" db="EMBL/GenBank/DDBJ databases">
        <authorList>
            <consortium name="AG Swart"/>
            <person name="Singh M."/>
            <person name="Singh A."/>
            <person name="Seah K."/>
            <person name="Emmerich C."/>
        </authorList>
    </citation>
    <scope>NUCLEOTIDE SEQUENCE</scope>
    <source>
        <strain evidence="1">DP1</strain>
    </source>
</reference>
<dbReference type="Proteomes" id="UP001295684">
    <property type="component" value="Unassembled WGS sequence"/>
</dbReference>
<gene>
    <name evidence="1" type="ORF">ECRASSUSDP1_LOCUS15679</name>
</gene>
<dbReference type="EMBL" id="CAMPGE010015720">
    <property type="protein sequence ID" value="CAI2374327.1"/>
    <property type="molecule type" value="Genomic_DNA"/>
</dbReference>
<comment type="caution">
    <text evidence="1">The sequence shown here is derived from an EMBL/GenBank/DDBJ whole genome shotgun (WGS) entry which is preliminary data.</text>
</comment>
<keyword evidence="2" id="KW-1185">Reference proteome</keyword>
<evidence type="ECO:0000313" key="1">
    <source>
        <dbReference type="EMBL" id="CAI2374327.1"/>
    </source>
</evidence>
<proteinExistence type="predicted"/>
<name>A0AAD1XKH3_EUPCR</name>
<evidence type="ECO:0000313" key="2">
    <source>
        <dbReference type="Proteomes" id="UP001295684"/>
    </source>
</evidence>
<accession>A0AAD1XKH3</accession>